<dbReference type="Proteomes" id="UP000012073">
    <property type="component" value="Unassembled WGS sequence"/>
</dbReference>
<dbReference type="Gramene" id="CDF38967">
    <property type="protein sequence ID" value="CDF38967"/>
    <property type="gene ID" value="CHC_T00006684001"/>
</dbReference>
<gene>
    <name evidence="1" type="ORF">CHC_T00006684001</name>
</gene>
<dbReference type="GeneID" id="17326590"/>
<dbReference type="EMBL" id="HG001983">
    <property type="protein sequence ID" value="CDF38967.1"/>
    <property type="molecule type" value="Genomic_DNA"/>
</dbReference>
<proteinExistence type="predicted"/>
<evidence type="ECO:0000313" key="1">
    <source>
        <dbReference type="EMBL" id="CDF38967.1"/>
    </source>
</evidence>
<name>R7QKB8_CHOCR</name>
<accession>R7QKB8</accession>
<organism evidence="1 2">
    <name type="scientific">Chondrus crispus</name>
    <name type="common">Carrageen Irish moss</name>
    <name type="synonym">Polymorpha crispa</name>
    <dbReference type="NCBI Taxonomy" id="2769"/>
    <lineage>
        <taxon>Eukaryota</taxon>
        <taxon>Rhodophyta</taxon>
        <taxon>Florideophyceae</taxon>
        <taxon>Rhodymeniophycidae</taxon>
        <taxon>Gigartinales</taxon>
        <taxon>Gigartinaceae</taxon>
        <taxon>Chondrus</taxon>
    </lineage>
</organism>
<reference evidence="2" key="1">
    <citation type="journal article" date="2013" name="Proc. Natl. Acad. Sci. U.S.A.">
        <title>Genome structure and metabolic features in the red seaweed Chondrus crispus shed light on evolution of the Archaeplastida.</title>
        <authorList>
            <person name="Collen J."/>
            <person name="Porcel B."/>
            <person name="Carre W."/>
            <person name="Ball S.G."/>
            <person name="Chaparro C."/>
            <person name="Tonon T."/>
            <person name="Barbeyron T."/>
            <person name="Michel G."/>
            <person name="Noel B."/>
            <person name="Valentin K."/>
            <person name="Elias M."/>
            <person name="Artiguenave F."/>
            <person name="Arun A."/>
            <person name="Aury J.M."/>
            <person name="Barbosa-Neto J.F."/>
            <person name="Bothwell J.H."/>
            <person name="Bouget F.Y."/>
            <person name="Brillet L."/>
            <person name="Cabello-Hurtado F."/>
            <person name="Capella-Gutierrez S."/>
            <person name="Charrier B."/>
            <person name="Cladiere L."/>
            <person name="Cock J.M."/>
            <person name="Coelho S.M."/>
            <person name="Colleoni C."/>
            <person name="Czjzek M."/>
            <person name="Da Silva C."/>
            <person name="Delage L."/>
            <person name="Denoeud F."/>
            <person name="Deschamps P."/>
            <person name="Dittami S.M."/>
            <person name="Gabaldon T."/>
            <person name="Gachon C.M."/>
            <person name="Groisillier A."/>
            <person name="Herve C."/>
            <person name="Jabbari K."/>
            <person name="Katinka M."/>
            <person name="Kloareg B."/>
            <person name="Kowalczyk N."/>
            <person name="Labadie K."/>
            <person name="Leblanc C."/>
            <person name="Lopez P.J."/>
            <person name="McLachlan D.H."/>
            <person name="Meslet-Cladiere L."/>
            <person name="Moustafa A."/>
            <person name="Nehr Z."/>
            <person name="Nyvall Collen P."/>
            <person name="Panaud O."/>
            <person name="Partensky F."/>
            <person name="Poulain J."/>
            <person name="Rensing S.A."/>
            <person name="Rousvoal S."/>
            <person name="Samson G."/>
            <person name="Symeonidi A."/>
            <person name="Weissenbach J."/>
            <person name="Zambounis A."/>
            <person name="Wincker P."/>
            <person name="Boyen C."/>
        </authorList>
    </citation>
    <scope>NUCLEOTIDE SEQUENCE [LARGE SCALE GENOMIC DNA]</scope>
    <source>
        <strain evidence="2">cv. Stackhouse</strain>
    </source>
</reference>
<sequence length="54" mass="6001">MWASTVFHHATLERQYVAAAALASQVNINVDLQILPIARQMSAWRVPSQAGRPK</sequence>
<dbReference type="KEGG" id="ccp:CHC_T00006684001"/>
<protein>
    <submittedName>
        <fullName evidence="1">Uncharacterized protein</fullName>
    </submittedName>
</protein>
<evidence type="ECO:0000313" key="2">
    <source>
        <dbReference type="Proteomes" id="UP000012073"/>
    </source>
</evidence>
<dbReference type="AlphaFoldDB" id="R7QKB8"/>
<dbReference type="RefSeq" id="XP_005718872.1">
    <property type="nucleotide sequence ID" value="XM_005718815.1"/>
</dbReference>
<keyword evidence="2" id="KW-1185">Reference proteome</keyword>